<proteinExistence type="predicted"/>
<dbReference type="Proteomes" id="UP001596391">
    <property type="component" value="Unassembled WGS sequence"/>
</dbReference>
<dbReference type="PROSITE" id="PS51257">
    <property type="entry name" value="PROKAR_LIPOPROTEIN"/>
    <property type="match status" value="1"/>
</dbReference>
<evidence type="ECO:0000313" key="3">
    <source>
        <dbReference type="Proteomes" id="UP001596391"/>
    </source>
</evidence>
<evidence type="ECO:0000313" key="2">
    <source>
        <dbReference type="EMBL" id="MFC6646059.1"/>
    </source>
</evidence>
<feature type="signal peptide" evidence="1">
    <location>
        <begin position="1"/>
        <end position="28"/>
    </location>
</feature>
<keyword evidence="3" id="KW-1185">Reference proteome</keyword>
<organism evidence="2 3">
    <name type="scientific">Granulicella cerasi</name>
    <dbReference type="NCBI Taxonomy" id="741063"/>
    <lineage>
        <taxon>Bacteria</taxon>
        <taxon>Pseudomonadati</taxon>
        <taxon>Acidobacteriota</taxon>
        <taxon>Terriglobia</taxon>
        <taxon>Terriglobales</taxon>
        <taxon>Acidobacteriaceae</taxon>
        <taxon>Granulicella</taxon>
    </lineage>
</organism>
<gene>
    <name evidence="2" type="ORF">ACFQBQ_10800</name>
</gene>
<dbReference type="RefSeq" id="WP_263369762.1">
    <property type="nucleotide sequence ID" value="NZ_JAGSYD010000001.1"/>
</dbReference>
<evidence type="ECO:0000256" key="1">
    <source>
        <dbReference type="SAM" id="SignalP"/>
    </source>
</evidence>
<keyword evidence="1" id="KW-0732">Signal</keyword>
<comment type="caution">
    <text evidence="2">The sequence shown here is derived from an EMBL/GenBank/DDBJ whole genome shotgun (WGS) entry which is preliminary data.</text>
</comment>
<name>A0ABW1ZAA8_9BACT</name>
<sequence length="118" mass="12658">MLNAMTRTRSKSMLLVVWVMCAVMACLAANPPHCDLCDALPFVADGTHATLHHHAPLAQDNCSGVCACCALVAVIRGVCFALPTPRTQTATLRASLRVDAPRTRAITLFRPPRLSFSA</sequence>
<evidence type="ECO:0008006" key="4">
    <source>
        <dbReference type="Google" id="ProtNLM"/>
    </source>
</evidence>
<protein>
    <recommendedName>
        <fullName evidence="4">Secreted protein</fullName>
    </recommendedName>
</protein>
<dbReference type="EMBL" id="JBHSWI010000001">
    <property type="protein sequence ID" value="MFC6646059.1"/>
    <property type="molecule type" value="Genomic_DNA"/>
</dbReference>
<feature type="chain" id="PRO_5046242920" description="Secreted protein" evidence="1">
    <location>
        <begin position="29"/>
        <end position="118"/>
    </location>
</feature>
<reference evidence="3" key="1">
    <citation type="journal article" date="2019" name="Int. J. Syst. Evol. Microbiol.">
        <title>The Global Catalogue of Microorganisms (GCM) 10K type strain sequencing project: providing services to taxonomists for standard genome sequencing and annotation.</title>
        <authorList>
            <consortium name="The Broad Institute Genomics Platform"/>
            <consortium name="The Broad Institute Genome Sequencing Center for Infectious Disease"/>
            <person name="Wu L."/>
            <person name="Ma J."/>
        </authorList>
    </citation>
    <scope>NUCLEOTIDE SEQUENCE [LARGE SCALE GENOMIC DNA]</scope>
    <source>
        <strain evidence="3">CGMCC 1.16026</strain>
    </source>
</reference>
<accession>A0ABW1ZAA8</accession>